<dbReference type="GO" id="GO:0008757">
    <property type="term" value="F:S-adenosylmethionine-dependent methyltransferase activity"/>
    <property type="evidence" value="ECO:0007669"/>
    <property type="project" value="InterPro"/>
</dbReference>
<dbReference type="Proteomes" id="UP000887566">
    <property type="component" value="Unplaced"/>
</dbReference>
<dbReference type="AlphaFoldDB" id="A0A914WYB8"/>
<evidence type="ECO:0000259" key="2">
    <source>
        <dbReference type="Pfam" id="PF08241"/>
    </source>
</evidence>
<dbReference type="InterPro" id="IPR029063">
    <property type="entry name" value="SAM-dependent_MTases_sf"/>
</dbReference>
<feature type="domain" description="Methyltransferase type 11" evidence="2">
    <location>
        <begin position="128"/>
        <end position="221"/>
    </location>
</feature>
<proteinExistence type="predicted"/>
<keyword evidence="3" id="KW-1185">Reference proteome</keyword>
<name>A0A914WYB8_9BILA</name>
<sequence length="281" mass="31157">MDTNGEMTLAASDKTASGARVDETAVNEAIREKTTTTAENEDTKNRMDANDVSNGAVVKGTSYSTNCPFKFTPAGSFGVNTPEEVAAYYDNWAGTYDEWTKYCGYNGPQYLTDLVKRYCRTTDLILIVGVGTGLEAQLLFDNGYRQMHGVDGSIEMLNRAKTKGHLLELIHEFLQPNARSSIESHRYDTMLCVGCFVPGGLDERHVDDLLRTLKPGGISIIGTRETFINDPGEAFNYPYSLESKLKQLEQAGAITLLDRVRKEHYGDNSVGVFFIHRVNHS</sequence>
<reference evidence="4" key="1">
    <citation type="submission" date="2022-11" db="UniProtKB">
        <authorList>
            <consortium name="WormBaseParasite"/>
        </authorList>
    </citation>
    <scope>IDENTIFICATION</scope>
</reference>
<dbReference type="WBParaSite" id="PSAMB.scaffold556size47244.g6845.t1">
    <property type="protein sequence ID" value="PSAMB.scaffold556size47244.g6845.t1"/>
    <property type="gene ID" value="PSAMB.scaffold556size47244.g6845"/>
</dbReference>
<dbReference type="CDD" id="cd02440">
    <property type="entry name" value="AdoMet_MTases"/>
    <property type="match status" value="1"/>
</dbReference>
<dbReference type="Pfam" id="PF08241">
    <property type="entry name" value="Methyltransf_11"/>
    <property type="match status" value="1"/>
</dbReference>
<evidence type="ECO:0000313" key="3">
    <source>
        <dbReference type="Proteomes" id="UP000887566"/>
    </source>
</evidence>
<organism evidence="3 4">
    <name type="scientific">Plectus sambesii</name>
    <dbReference type="NCBI Taxonomy" id="2011161"/>
    <lineage>
        <taxon>Eukaryota</taxon>
        <taxon>Metazoa</taxon>
        <taxon>Ecdysozoa</taxon>
        <taxon>Nematoda</taxon>
        <taxon>Chromadorea</taxon>
        <taxon>Plectida</taxon>
        <taxon>Plectina</taxon>
        <taxon>Plectoidea</taxon>
        <taxon>Plectidae</taxon>
        <taxon>Plectus</taxon>
    </lineage>
</organism>
<protein>
    <submittedName>
        <fullName evidence="4">Methyltransferase domain-containing protein</fullName>
    </submittedName>
</protein>
<evidence type="ECO:0000256" key="1">
    <source>
        <dbReference type="SAM" id="MobiDB-lite"/>
    </source>
</evidence>
<feature type="region of interest" description="Disordered" evidence="1">
    <location>
        <begin position="30"/>
        <end position="49"/>
    </location>
</feature>
<dbReference type="InterPro" id="IPR013216">
    <property type="entry name" value="Methyltransf_11"/>
</dbReference>
<dbReference type="Gene3D" id="3.40.50.150">
    <property type="entry name" value="Vaccinia Virus protein VP39"/>
    <property type="match status" value="1"/>
</dbReference>
<evidence type="ECO:0000313" key="4">
    <source>
        <dbReference type="WBParaSite" id="PSAMB.scaffold556size47244.g6845.t1"/>
    </source>
</evidence>
<dbReference type="SUPFAM" id="SSF53335">
    <property type="entry name" value="S-adenosyl-L-methionine-dependent methyltransferases"/>
    <property type="match status" value="1"/>
</dbReference>
<feature type="region of interest" description="Disordered" evidence="1">
    <location>
        <begin position="1"/>
        <end position="23"/>
    </location>
</feature>
<accession>A0A914WYB8</accession>